<keyword evidence="5" id="KW-1185">Reference proteome</keyword>
<evidence type="ECO:0000259" key="3">
    <source>
        <dbReference type="Pfam" id="PF13116"/>
    </source>
</evidence>
<dbReference type="PANTHER" id="PTHR38690:SF1">
    <property type="entry name" value="PROTEASE"/>
    <property type="match status" value="1"/>
</dbReference>
<dbReference type="Pfam" id="PF13116">
    <property type="entry name" value="YhdP"/>
    <property type="match status" value="1"/>
</dbReference>
<dbReference type="Proteomes" id="UP000646426">
    <property type="component" value="Unassembled WGS sequence"/>
</dbReference>
<dbReference type="InterPro" id="IPR025263">
    <property type="entry name" value="YhdP_central"/>
</dbReference>
<feature type="transmembrane region" description="Helical" evidence="2">
    <location>
        <begin position="30"/>
        <end position="53"/>
    </location>
</feature>
<dbReference type="NCBIfam" id="TIGR02099">
    <property type="entry name" value="YhdP family protein"/>
    <property type="match status" value="1"/>
</dbReference>
<organism evidence="4 5">
    <name type="scientific">Cognatilysobacter bugurensis</name>
    <dbReference type="NCBI Taxonomy" id="543356"/>
    <lineage>
        <taxon>Bacteria</taxon>
        <taxon>Pseudomonadati</taxon>
        <taxon>Pseudomonadota</taxon>
        <taxon>Gammaproteobacteria</taxon>
        <taxon>Lysobacterales</taxon>
        <taxon>Lysobacteraceae</taxon>
        <taxon>Cognatilysobacter</taxon>
    </lineage>
</organism>
<accession>A0A918SX53</accession>
<keyword evidence="2" id="KW-1133">Transmembrane helix</keyword>
<evidence type="ECO:0000313" key="4">
    <source>
        <dbReference type="EMBL" id="GHA75604.1"/>
    </source>
</evidence>
<feature type="domain" description="YhdP central" evidence="3">
    <location>
        <begin position="20"/>
        <end position="1297"/>
    </location>
</feature>
<reference evidence="4" key="2">
    <citation type="submission" date="2020-09" db="EMBL/GenBank/DDBJ databases">
        <authorList>
            <person name="Sun Q."/>
            <person name="Kim S."/>
        </authorList>
    </citation>
    <scope>NUCLEOTIDE SEQUENCE</scope>
    <source>
        <strain evidence="4">KCTC 23077</strain>
    </source>
</reference>
<reference evidence="4" key="1">
    <citation type="journal article" date="2014" name="Int. J. Syst. Evol. Microbiol.">
        <title>Complete genome sequence of Corynebacterium casei LMG S-19264T (=DSM 44701T), isolated from a smear-ripened cheese.</title>
        <authorList>
            <consortium name="US DOE Joint Genome Institute (JGI-PGF)"/>
            <person name="Walter F."/>
            <person name="Albersmeier A."/>
            <person name="Kalinowski J."/>
            <person name="Ruckert C."/>
        </authorList>
    </citation>
    <scope>NUCLEOTIDE SEQUENCE</scope>
    <source>
        <strain evidence="4">KCTC 23077</strain>
    </source>
</reference>
<keyword evidence="2" id="KW-0472">Membrane</keyword>
<gene>
    <name evidence="4" type="ORF">GCM10007067_10950</name>
</gene>
<evidence type="ECO:0000256" key="2">
    <source>
        <dbReference type="SAM" id="Phobius"/>
    </source>
</evidence>
<keyword evidence="2" id="KW-0812">Transmembrane</keyword>
<comment type="caution">
    <text evidence="4">The sequence shown here is derived from an EMBL/GenBank/DDBJ whole genome shotgun (WGS) entry which is preliminary data.</text>
</comment>
<evidence type="ECO:0000256" key="1">
    <source>
        <dbReference type="SAM" id="MobiDB-lite"/>
    </source>
</evidence>
<sequence length="1317" mass="139086">MLQWACRIDGTVDPARRAVMRRTLRLLRRGLWLAAASTLILVALVLAVANQLLPLAGQHPERVAHWLSARAGRPVAFDHVETEWTRRGPLLRLDNLRVGEGAGAFPVGDTEMLVSLYAGLLPGTPLSELRLRDVDLTLERAADGRWKVRGLPGQATSNADPLASLEGLGELQVIGGRLSILAPDHGINAHLPRVDLRLRVDGDRIRAGLKAWPAPDAQPIDAALDIDRRRGDGRVYAGASNVSLGAWSHLLSAGGITVRSGAGRARAWAELRAHRVERVTFDAAIDEVVLAGAPLDGEGLEVRYPRVEARARWQHTAAGWALHAPTLRFGGAEHEQTLDGLRVEGGRRMALRAARLDAAPLLELATLSDRIDPALRRWLRAARPRAVAHDIDLAGGNGTPLRASARLEGFGFEPIGKAPGLDGVAGVMRGSGDGLALSFDDGASVRIDWPRGFGVVHDVALRGDLVAWRDGAGWRVETPALRIDGQGYAADARGGLLWQGDGTRPRIDVALAVDEASLPTAKGFWVRHLMSPALVRWLDSALVGGRIVQGRAIVSGDLDDWPFADRNGRFEASVRVADATLKFRPGWPAAERLNADLRFVGSGFSINGQARIGDVDVTSLHADIDRYKGGRLRVDAQTRTDARALLAMLRTSPLEPAHRETFANLSADGPVTATFGLTLPLRAAAPVAIDGTVGFEGARLADRRWDLAFDAVRGTAVYSQHGFDADGLAVRHEGQPGRLALRAGAPYVRDARQAFEATLDATLRADALLGQVPDGVDWLKPYVEGRSPWRVGVSVAKAGAGRAAPAARLQLRSNLVGTTLALPAPLSKPAGVPLLTTIDAPLPLGSGDLEIALGTRAALRVRQRDGRSGVRVVLGSGRVDEAPPAHGLVATGQATTLDALDWISLVRATRSGAASGAAASDEPALPLRRIDVRAQRLMLLGGAFADTRVTVSPGDRATTVRVDGPALEGALAIDDGPGAPITGRFERVHWRSASAASRAPTDGTAQASRATSASPAPPSTNAPSPTGALAAIDPREIPPLAFDIADLRVAEARLGRARARTRPTATGLRIDTLDATHANQRVAMTGDWTGRGANARTRIDATLASDNFGALMSGLGFGGRLGGGEGSVVVEATWPGGPAQFALGALDGRLVLDARDGRLLEVEPGAGRVLGLLSLAELPRRLTLDFRDFFSKGFAFNTLAGTVRFGDGRARSDDLRIDGPAAVIDIGGEANLRTQRFDQTIQVHPKAGNLLTAVGAIAGGPVGAALGAAANAVLRKPLGQIGAKTYRVTGPWTDPKVEVISREQSRRVSQAPKPPTG</sequence>
<protein>
    <submittedName>
        <fullName evidence="4">DUF3971 domain-containing protein</fullName>
    </submittedName>
</protein>
<feature type="region of interest" description="Disordered" evidence="1">
    <location>
        <begin position="992"/>
        <end position="1030"/>
    </location>
</feature>
<name>A0A918SX53_9GAMM</name>
<evidence type="ECO:0000313" key="5">
    <source>
        <dbReference type="Proteomes" id="UP000646426"/>
    </source>
</evidence>
<dbReference type="EMBL" id="BMYD01000001">
    <property type="protein sequence ID" value="GHA75604.1"/>
    <property type="molecule type" value="Genomic_DNA"/>
</dbReference>
<feature type="compositionally biased region" description="Low complexity" evidence="1">
    <location>
        <begin position="1004"/>
        <end position="1014"/>
    </location>
</feature>
<proteinExistence type="predicted"/>
<dbReference type="PANTHER" id="PTHR38690">
    <property type="entry name" value="PROTEASE-RELATED"/>
    <property type="match status" value="1"/>
</dbReference>
<dbReference type="InterPro" id="IPR011836">
    <property type="entry name" value="YhdP"/>
</dbReference>